<gene>
    <name evidence="3" type="primary">LOC101505139</name>
</gene>
<organism evidence="2 3">
    <name type="scientific">Cicer arietinum</name>
    <name type="common">Chickpea</name>
    <name type="synonym">Garbanzo</name>
    <dbReference type="NCBI Taxonomy" id="3827"/>
    <lineage>
        <taxon>Eukaryota</taxon>
        <taxon>Viridiplantae</taxon>
        <taxon>Streptophyta</taxon>
        <taxon>Embryophyta</taxon>
        <taxon>Tracheophyta</taxon>
        <taxon>Spermatophyta</taxon>
        <taxon>Magnoliopsida</taxon>
        <taxon>eudicotyledons</taxon>
        <taxon>Gunneridae</taxon>
        <taxon>Pentapetalae</taxon>
        <taxon>rosids</taxon>
        <taxon>fabids</taxon>
        <taxon>Fabales</taxon>
        <taxon>Fabaceae</taxon>
        <taxon>Papilionoideae</taxon>
        <taxon>50 kb inversion clade</taxon>
        <taxon>NPAAA clade</taxon>
        <taxon>Hologalegina</taxon>
        <taxon>IRL clade</taxon>
        <taxon>Cicereae</taxon>
        <taxon>Cicer</taxon>
    </lineage>
</organism>
<evidence type="ECO:0000256" key="1">
    <source>
        <dbReference type="SAM" id="MobiDB-lite"/>
    </source>
</evidence>
<dbReference type="RefSeq" id="XP_004502819.1">
    <property type="nucleotide sequence ID" value="XM_004502762.3"/>
</dbReference>
<accession>A0A1S2YCI9</accession>
<reference evidence="2" key="1">
    <citation type="journal article" date="2013" name="Nat. Biotechnol.">
        <title>Draft genome sequence of chickpea (Cicer arietinum) provides a resource for trait improvement.</title>
        <authorList>
            <person name="Varshney R.K."/>
            <person name="Song C."/>
            <person name="Saxena R.K."/>
            <person name="Azam S."/>
            <person name="Yu S."/>
            <person name="Sharpe A.G."/>
            <person name="Cannon S."/>
            <person name="Baek J."/>
            <person name="Rosen B.D."/>
            <person name="Tar'an B."/>
            <person name="Millan T."/>
            <person name="Zhang X."/>
            <person name="Ramsay L.D."/>
            <person name="Iwata A."/>
            <person name="Wang Y."/>
            <person name="Nelson W."/>
            <person name="Farmer A.D."/>
            <person name="Gaur P.M."/>
            <person name="Soderlund C."/>
            <person name="Penmetsa R.V."/>
            <person name="Xu C."/>
            <person name="Bharti A.K."/>
            <person name="He W."/>
            <person name="Winter P."/>
            <person name="Zhao S."/>
            <person name="Hane J.K."/>
            <person name="Carrasquilla-Garcia N."/>
            <person name="Condie J.A."/>
            <person name="Upadhyaya H.D."/>
            <person name="Luo M.C."/>
            <person name="Thudi M."/>
            <person name="Gowda C.L."/>
            <person name="Singh N.P."/>
            <person name="Lichtenzveig J."/>
            <person name="Gali K.K."/>
            <person name="Rubio J."/>
            <person name="Nadarajan N."/>
            <person name="Dolezel J."/>
            <person name="Bansal K.C."/>
            <person name="Xu X."/>
            <person name="Edwards D."/>
            <person name="Zhang G."/>
            <person name="Kahl G."/>
            <person name="Gil J."/>
            <person name="Singh K.B."/>
            <person name="Datta S.K."/>
            <person name="Jackson S.A."/>
            <person name="Wang J."/>
            <person name="Cook D.R."/>
        </authorList>
    </citation>
    <scope>NUCLEOTIDE SEQUENCE [LARGE SCALE GENOMIC DNA]</scope>
    <source>
        <strain evidence="2">cv. CDC Frontier</strain>
    </source>
</reference>
<dbReference type="Proteomes" id="UP000087171">
    <property type="component" value="Chromosome Ca5"/>
</dbReference>
<evidence type="ECO:0000313" key="2">
    <source>
        <dbReference type="Proteomes" id="UP000087171"/>
    </source>
</evidence>
<reference evidence="3" key="2">
    <citation type="submission" date="2025-08" db="UniProtKB">
        <authorList>
            <consortium name="RefSeq"/>
        </authorList>
    </citation>
    <scope>IDENTIFICATION</scope>
    <source>
        <tissue evidence="3">Etiolated seedlings</tissue>
    </source>
</reference>
<dbReference type="KEGG" id="cam:101505139"/>
<proteinExistence type="predicted"/>
<sequence length="107" mass="11649">MIQKFKQLFSIPNSFLLRLLLLEEGPLQKAPYLNEVESPGGGGNAPQGGGFDVGGLNTKLQRQTGHFPKSQKSDAKKRTLAAPLQLIPNGRRIVVILTIYYSLASLS</sequence>
<keyword evidence="2" id="KW-1185">Reference proteome</keyword>
<name>A0A1S2YCI9_CICAR</name>
<dbReference type="GeneID" id="101505139"/>
<feature type="compositionally biased region" description="Gly residues" evidence="1">
    <location>
        <begin position="39"/>
        <end position="53"/>
    </location>
</feature>
<feature type="region of interest" description="Disordered" evidence="1">
    <location>
        <begin position="33"/>
        <end position="78"/>
    </location>
</feature>
<dbReference type="AlphaFoldDB" id="A0A1S2YCI9"/>
<dbReference type="PaxDb" id="3827-XP_004502819.1"/>
<protein>
    <submittedName>
        <fullName evidence="3">Uncharacterized protein LOC101505139</fullName>
    </submittedName>
</protein>
<evidence type="ECO:0000313" key="3">
    <source>
        <dbReference type="RefSeq" id="XP_004502819.1"/>
    </source>
</evidence>